<reference evidence="2 4" key="1">
    <citation type="journal article" date="2013" name="Genome Biol.">
        <title>Draft genome of the mountain pine beetle, Dendroctonus ponderosae Hopkins, a major forest pest.</title>
        <authorList>
            <person name="Keeling C.I."/>
            <person name="Yuen M.M."/>
            <person name="Liao N.Y."/>
            <person name="Docking T.R."/>
            <person name="Chan S.K."/>
            <person name="Taylor G.A."/>
            <person name="Palmquist D.L."/>
            <person name="Jackman S.D."/>
            <person name="Nguyen A."/>
            <person name="Li M."/>
            <person name="Henderson H."/>
            <person name="Janes J.K."/>
            <person name="Zhao Y."/>
            <person name="Pandoh P."/>
            <person name="Moore R."/>
            <person name="Sperling F.A."/>
            <person name="Huber D.P."/>
            <person name="Birol I."/>
            <person name="Jones S.J."/>
            <person name="Bohlmann J."/>
        </authorList>
    </citation>
    <scope>NUCLEOTIDE SEQUENCE</scope>
</reference>
<protein>
    <recommendedName>
        <fullName evidence="5">Pre-C2HC domain-containing protein</fullName>
    </recommendedName>
</protein>
<feature type="region of interest" description="Disordered" evidence="1">
    <location>
        <begin position="82"/>
        <end position="105"/>
    </location>
</feature>
<dbReference type="EMBL" id="KB632397">
    <property type="protein sequence ID" value="ERL94604.1"/>
    <property type="molecule type" value="Genomic_DNA"/>
</dbReference>
<feature type="compositionally biased region" description="Low complexity" evidence="1">
    <location>
        <begin position="88"/>
        <end position="105"/>
    </location>
</feature>
<evidence type="ECO:0008006" key="5">
    <source>
        <dbReference type="Google" id="ProtNLM"/>
    </source>
</evidence>
<feature type="non-terminal residue" evidence="2">
    <location>
        <position position="1"/>
    </location>
</feature>
<organism evidence="2">
    <name type="scientific">Dendroctonus ponderosae</name>
    <name type="common">Mountain pine beetle</name>
    <dbReference type="NCBI Taxonomy" id="77166"/>
    <lineage>
        <taxon>Eukaryota</taxon>
        <taxon>Metazoa</taxon>
        <taxon>Ecdysozoa</taxon>
        <taxon>Arthropoda</taxon>
        <taxon>Hexapoda</taxon>
        <taxon>Insecta</taxon>
        <taxon>Pterygota</taxon>
        <taxon>Neoptera</taxon>
        <taxon>Endopterygota</taxon>
        <taxon>Coleoptera</taxon>
        <taxon>Polyphaga</taxon>
        <taxon>Cucujiformia</taxon>
        <taxon>Curculionidae</taxon>
        <taxon>Scolytinae</taxon>
        <taxon>Dendroctonus</taxon>
    </lineage>
</organism>
<proteinExistence type="predicted"/>
<dbReference type="HOGENOM" id="CLU_1588194_0_0_1"/>
<gene>
    <name evidence="3" type="ORF">D910_11881</name>
    <name evidence="2" type="ORF">YQE_01562</name>
</gene>
<evidence type="ECO:0000313" key="3">
    <source>
        <dbReference type="EMBL" id="ERL94604.1"/>
    </source>
</evidence>
<name>N6UN00_DENPD</name>
<dbReference type="AlphaFoldDB" id="N6UN00"/>
<dbReference type="Proteomes" id="UP000030742">
    <property type="component" value="Unassembled WGS sequence"/>
</dbReference>
<accession>N6UN00</accession>
<evidence type="ECO:0000313" key="2">
    <source>
        <dbReference type="EMBL" id="ENN82061.1"/>
    </source>
</evidence>
<evidence type="ECO:0000256" key="1">
    <source>
        <dbReference type="SAM" id="MobiDB-lite"/>
    </source>
</evidence>
<dbReference type="EMBL" id="KB739986">
    <property type="protein sequence ID" value="ENN82061.1"/>
    <property type="molecule type" value="Genomic_DNA"/>
</dbReference>
<dbReference type="OMA" id="KCQIPRE"/>
<feature type="region of interest" description="Disordered" evidence="1">
    <location>
        <begin position="119"/>
        <end position="138"/>
    </location>
</feature>
<evidence type="ECO:0000313" key="4">
    <source>
        <dbReference type="Proteomes" id="UP000030742"/>
    </source>
</evidence>
<sequence length="168" mass="18764">MIRVLDNNKYQYHTYQLEEEKQLRVLFGHWQSKCTAAAKCVKCGAAHESRKCQIPREKAARCANCGGAHPASYFGCPSKPTPKLQAMRQPPAARRTNPPTTPQPQAAIVTTRNYSTIARKNLPPPQQAPQRQPGHEQLAHTLQAMQAQMQTFMATMQAQMLALMSSHV</sequence>